<sequence>KKFRTDANSDINSTSISRIHEEVSDVSGLRLLVEFDESKIKGRENSEDLAYFTNTITELLLQLENQKEEILELRRKINNYVRR</sequence>
<reference evidence="2" key="1">
    <citation type="submission" date="2021-06" db="EMBL/GenBank/DDBJ databases">
        <authorList>
            <person name="Kallberg Y."/>
            <person name="Tangrot J."/>
            <person name="Rosling A."/>
        </authorList>
    </citation>
    <scope>NUCLEOTIDE SEQUENCE</scope>
    <source>
        <strain evidence="2">FL966</strain>
    </source>
</reference>
<feature type="coiled-coil region" evidence="1">
    <location>
        <begin position="56"/>
        <end position="83"/>
    </location>
</feature>
<name>A0A9N9PCM8_9GLOM</name>
<evidence type="ECO:0000256" key="1">
    <source>
        <dbReference type="SAM" id="Coils"/>
    </source>
</evidence>
<dbReference type="EMBL" id="CAJVQA010033215">
    <property type="protein sequence ID" value="CAG8804166.1"/>
    <property type="molecule type" value="Genomic_DNA"/>
</dbReference>
<evidence type="ECO:0000313" key="2">
    <source>
        <dbReference type="EMBL" id="CAG8804166.1"/>
    </source>
</evidence>
<organism evidence="2 3">
    <name type="scientific">Cetraspora pellucida</name>
    <dbReference type="NCBI Taxonomy" id="1433469"/>
    <lineage>
        <taxon>Eukaryota</taxon>
        <taxon>Fungi</taxon>
        <taxon>Fungi incertae sedis</taxon>
        <taxon>Mucoromycota</taxon>
        <taxon>Glomeromycotina</taxon>
        <taxon>Glomeromycetes</taxon>
        <taxon>Diversisporales</taxon>
        <taxon>Gigasporaceae</taxon>
        <taxon>Cetraspora</taxon>
    </lineage>
</organism>
<dbReference type="OrthoDB" id="10379686at2759"/>
<keyword evidence="1" id="KW-0175">Coiled coil</keyword>
<gene>
    <name evidence="2" type="ORF">CPELLU_LOCUS17978</name>
</gene>
<feature type="non-terminal residue" evidence="2">
    <location>
        <position position="1"/>
    </location>
</feature>
<dbReference type="Proteomes" id="UP000789759">
    <property type="component" value="Unassembled WGS sequence"/>
</dbReference>
<protein>
    <submittedName>
        <fullName evidence="2">21412_t:CDS:1</fullName>
    </submittedName>
</protein>
<evidence type="ECO:0000313" key="3">
    <source>
        <dbReference type="Proteomes" id="UP000789759"/>
    </source>
</evidence>
<proteinExistence type="predicted"/>
<comment type="caution">
    <text evidence="2">The sequence shown here is derived from an EMBL/GenBank/DDBJ whole genome shotgun (WGS) entry which is preliminary data.</text>
</comment>
<accession>A0A9N9PCM8</accession>
<keyword evidence="3" id="KW-1185">Reference proteome</keyword>
<dbReference type="AlphaFoldDB" id="A0A9N9PCM8"/>